<dbReference type="GO" id="GO:0005634">
    <property type="term" value="C:nucleus"/>
    <property type="evidence" value="ECO:0007669"/>
    <property type="project" value="UniProtKB-SubCell"/>
</dbReference>
<dbReference type="PANTHER" id="PTHR13392:SF13">
    <property type="entry name" value="AXH DOMAIN-CONTAINING PROTEIN"/>
    <property type="match status" value="1"/>
</dbReference>
<evidence type="ECO:0000256" key="4">
    <source>
        <dbReference type="ARBA" id="ARBA00023125"/>
    </source>
</evidence>
<feature type="region of interest" description="Disordered" evidence="8">
    <location>
        <begin position="382"/>
        <end position="417"/>
    </location>
</feature>
<feature type="domain" description="AXH" evidence="9">
    <location>
        <begin position="211"/>
        <end position="350"/>
    </location>
</feature>
<evidence type="ECO:0000256" key="7">
    <source>
        <dbReference type="SAM" id="Coils"/>
    </source>
</evidence>
<evidence type="ECO:0000313" key="10">
    <source>
        <dbReference type="Proteomes" id="UP000095283"/>
    </source>
</evidence>
<feature type="coiled-coil region" evidence="7">
    <location>
        <begin position="343"/>
        <end position="370"/>
    </location>
</feature>
<dbReference type="InterPro" id="IPR036096">
    <property type="entry name" value="Ataxin_AXH_dom_sf"/>
</dbReference>
<evidence type="ECO:0000256" key="2">
    <source>
        <dbReference type="ARBA" id="ARBA00022491"/>
    </source>
</evidence>
<evidence type="ECO:0000259" key="9">
    <source>
        <dbReference type="PROSITE" id="PS51148"/>
    </source>
</evidence>
<dbReference type="InterPro" id="IPR043404">
    <property type="entry name" value="ATAXIN1-like"/>
</dbReference>
<dbReference type="Pfam" id="PF08517">
    <property type="entry name" value="AXH"/>
    <property type="match status" value="1"/>
</dbReference>
<dbReference type="GO" id="GO:0003677">
    <property type="term" value="F:DNA binding"/>
    <property type="evidence" value="ECO:0007669"/>
    <property type="project" value="UniProtKB-KW"/>
</dbReference>
<keyword evidence="7" id="KW-0175">Coiled coil</keyword>
<evidence type="ECO:0000256" key="1">
    <source>
        <dbReference type="ARBA" id="ARBA00004123"/>
    </source>
</evidence>
<dbReference type="WBParaSite" id="Hba_08578">
    <property type="protein sequence ID" value="Hba_08578"/>
    <property type="gene ID" value="Hba_08578"/>
</dbReference>
<evidence type="ECO:0000256" key="5">
    <source>
        <dbReference type="ARBA" id="ARBA00023163"/>
    </source>
</evidence>
<evidence type="ECO:0000256" key="6">
    <source>
        <dbReference type="ARBA" id="ARBA00023242"/>
    </source>
</evidence>
<evidence type="ECO:0000313" key="11">
    <source>
        <dbReference type="WBParaSite" id="Hba_08578"/>
    </source>
</evidence>
<evidence type="ECO:0000256" key="3">
    <source>
        <dbReference type="ARBA" id="ARBA00023015"/>
    </source>
</evidence>
<keyword evidence="3" id="KW-0805">Transcription regulation</keyword>
<dbReference type="InterPro" id="IPR003652">
    <property type="entry name" value="Ataxin_AXH_dom"/>
</dbReference>
<keyword evidence="5" id="KW-0804">Transcription</keyword>
<evidence type="ECO:0000256" key="8">
    <source>
        <dbReference type="SAM" id="MobiDB-lite"/>
    </source>
</evidence>
<dbReference type="SMART" id="SM00536">
    <property type="entry name" value="AXH"/>
    <property type="match status" value="1"/>
</dbReference>
<dbReference type="GO" id="GO:0003723">
    <property type="term" value="F:RNA binding"/>
    <property type="evidence" value="ECO:0007669"/>
    <property type="project" value="InterPro"/>
</dbReference>
<reference evidence="11" key="1">
    <citation type="submission" date="2016-11" db="UniProtKB">
        <authorList>
            <consortium name="WormBaseParasite"/>
        </authorList>
    </citation>
    <scope>IDENTIFICATION</scope>
</reference>
<protein>
    <submittedName>
        <fullName evidence="11">AXH domain-containing protein</fullName>
    </submittedName>
</protein>
<accession>A0A1I7WTX5</accession>
<dbReference type="SUPFAM" id="SSF102031">
    <property type="entry name" value="AXH domain"/>
    <property type="match status" value="1"/>
</dbReference>
<organism evidence="10 11">
    <name type="scientific">Heterorhabditis bacteriophora</name>
    <name type="common">Entomopathogenic nematode worm</name>
    <dbReference type="NCBI Taxonomy" id="37862"/>
    <lineage>
        <taxon>Eukaryota</taxon>
        <taxon>Metazoa</taxon>
        <taxon>Ecdysozoa</taxon>
        <taxon>Nematoda</taxon>
        <taxon>Chromadorea</taxon>
        <taxon>Rhabditida</taxon>
        <taxon>Rhabditina</taxon>
        <taxon>Rhabditomorpha</taxon>
        <taxon>Strongyloidea</taxon>
        <taxon>Heterorhabditidae</taxon>
        <taxon>Heterorhabditis</taxon>
    </lineage>
</organism>
<proteinExistence type="predicted"/>
<dbReference type="AlphaFoldDB" id="A0A1I7WTX5"/>
<keyword evidence="6" id="KW-0539">Nucleus</keyword>
<sequence>MSIYLIMNAEGQDQPGTSGIHWQRHGISDLVAALQAQISRSAADLSQLILPPLSLPTTLTSVSTAPSFAVGDLSSATMPSSLSTGVSIPTSLSSAATLSSSLPSTSAVTNPLLQSYQQLFVQILLNPATLELQRQLLASQLFSRLPSPLLSSPMSSSISLPSMGRPVPPSIPHVLSMPSTFSMQPPTRPVPRRPSVSTTTSGGQFVVPQDPARRTSNEYIKPTPSQESPKKKNHRLLKWEMCSDDFLLSAPLSRDLCVDASTVREIARTAALARIKFAVGQLQYDVSYLIPKPIKYATLELQLEHPFFVLGKGWSSCDPDRSANTFGLQCQQLKVGDVCVSLSRKSTENAKQLEETVTIAEAQKRAEKEAGRAAIREELSRILEEDGQSGRKSAPPTRFHPYSKKSRKKRDAIYTSF</sequence>
<keyword evidence="2" id="KW-0678">Repressor</keyword>
<feature type="region of interest" description="Disordered" evidence="8">
    <location>
        <begin position="181"/>
        <end position="232"/>
    </location>
</feature>
<dbReference type="GO" id="GO:0006355">
    <property type="term" value="P:regulation of DNA-templated transcription"/>
    <property type="evidence" value="ECO:0007669"/>
    <property type="project" value="InterPro"/>
</dbReference>
<keyword evidence="4" id="KW-0238">DNA-binding</keyword>
<dbReference type="PANTHER" id="PTHR13392">
    <property type="entry name" value="ATAXIN 1"/>
    <property type="match status" value="1"/>
</dbReference>
<feature type="compositionally biased region" description="Basic residues" evidence="8">
    <location>
        <begin position="401"/>
        <end position="410"/>
    </location>
</feature>
<dbReference type="Proteomes" id="UP000095283">
    <property type="component" value="Unplaced"/>
</dbReference>
<comment type="subcellular location">
    <subcellularLocation>
        <location evidence="1">Nucleus</location>
    </subcellularLocation>
</comment>
<name>A0A1I7WTX5_HETBA</name>
<keyword evidence="10" id="KW-1185">Reference proteome</keyword>
<dbReference type="PROSITE" id="PS51148">
    <property type="entry name" value="AXH"/>
    <property type="match status" value="1"/>
</dbReference>